<evidence type="ECO:0000313" key="1">
    <source>
        <dbReference type="EMBL" id="KRZ47513.1"/>
    </source>
</evidence>
<accession>A0A0V1KJM0</accession>
<sequence>MAKQPMNHRQDRIVMNIEKEEKDPTVTNYSQIHKKHIV</sequence>
<comment type="caution">
    <text evidence="1">The sequence shown here is derived from an EMBL/GenBank/DDBJ whole genome shotgun (WGS) entry which is preliminary data.</text>
</comment>
<organism evidence="1 2">
    <name type="scientific">Trichinella nativa</name>
    <dbReference type="NCBI Taxonomy" id="6335"/>
    <lineage>
        <taxon>Eukaryota</taxon>
        <taxon>Metazoa</taxon>
        <taxon>Ecdysozoa</taxon>
        <taxon>Nematoda</taxon>
        <taxon>Enoplea</taxon>
        <taxon>Dorylaimia</taxon>
        <taxon>Trichinellida</taxon>
        <taxon>Trichinellidae</taxon>
        <taxon>Trichinella</taxon>
    </lineage>
</organism>
<dbReference type="EMBL" id="JYDW01000725">
    <property type="protein sequence ID" value="KRZ47513.1"/>
    <property type="molecule type" value="Genomic_DNA"/>
</dbReference>
<keyword evidence="2" id="KW-1185">Reference proteome</keyword>
<gene>
    <name evidence="1" type="ORF">T02_5451</name>
</gene>
<protein>
    <submittedName>
        <fullName evidence="1">Uncharacterized protein</fullName>
    </submittedName>
</protein>
<reference evidence="1 2" key="1">
    <citation type="submission" date="2015-05" db="EMBL/GenBank/DDBJ databases">
        <title>Evolution of Trichinella species and genotypes.</title>
        <authorList>
            <person name="Korhonen P.K."/>
            <person name="Edoardo P."/>
            <person name="Giuseppe L.R."/>
            <person name="Gasser R.B."/>
        </authorList>
    </citation>
    <scope>NUCLEOTIDE SEQUENCE [LARGE SCALE GENOMIC DNA]</scope>
    <source>
        <strain evidence="1">ISS10</strain>
    </source>
</reference>
<dbReference type="AlphaFoldDB" id="A0A0V1KJM0"/>
<evidence type="ECO:0000313" key="2">
    <source>
        <dbReference type="Proteomes" id="UP000054721"/>
    </source>
</evidence>
<name>A0A0V1KJM0_9BILA</name>
<dbReference type="Proteomes" id="UP000054721">
    <property type="component" value="Unassembled WGS sequence"/>
</dbReference>
<proteinExistence type="predicted"/>